<sequence>MRHLADAKPMIHSGNTTHFSREPSDEAALKRRGSDSMAQVEVDTDQPLDTDSAEIRPSRLATWLAWTLCAAAGVVFWLFIGSLIFAY</sequence>
<protein>
    <submittedName>
        <fullName evidence="3">Uncharacterized protein</fullName>
    </submittedName>
</protein>
<evidence type="ECO:0000256" key="1">
    <source>
        <dbReference type="SAM" id="MobiDB-lite"/>
    </source>
</evidence>
<dbReference type="HOGENOM" id="CLU_2481298_0_0_5"/>
<dbReference type="STRING" id="648757.Rvan_0838"/>
<gene>
    <name evidence="3" type="ordered locus">Rvan_0838</name>
</gene>
<evidence type="ECO:0000313" key="3">
    <source>
        <dbReference type="EMBL" id="ADP70114.1"/>
    </source>
</evidence>
<dbReference type="Proteomes" id="UP000001399">
    <property type="component" value="Chromosome"/>
</dbReference>
<dbReference type="KEGG" id="rva:Rvan_0838"/>
<keyword evidence="2" id="KW-1133">Transmembrane helix</keyword>
<evidence type="ECO:0000256" key="2">
    <source>
        <dbReference type="SAM" id="Phobius"/>
    </source>
</evidence>
<reference evidence="4" key="1">
    <citation type="journal article" date="2011" name="J. Bacteriol.">
        <title>Genome sequences of eight morphologically diverse alphaproteobacteria.</title>
        <authorList>
            <consortium name="US DOE Joint Genome Institute"/>
            <person name="Brown P.J."/>
            <person name="Kysela D.T."/>
            <person name="Buechlein A."/>
            <person name="Hemmerich C."/>
            <person name="Brun Y.V."/>
        </authorList>
    </citation>
    <scope>NUCLEOTIDE SEQUENCE [LARGE SCALE GENOMIC DNA]</scope>
    <source>
        <strain evidence="4">ATCC 17100 / ATH 3.1.1 / DSM 162 / LMG 4299</strain>
    </source>
</reference>
<dbReference type="EMBL" id="CP002292">
    <property type="protein sequence ID" value="ADP70114.1"/>
    <property type="molecule type" value="Genomic_DNA"/>
</dbReference>
<dbReference type="AlphaFoldDB" id="E3I1A1"/>
<name>E3I1A1_RHOVT</name>
<keyword evidence="2" id="KW-0472">Membrane</keyword>
<accession>E3I1A1</accession>
<feature type="compositionally biased region" description="Acidic residues" evidence="1">
    <location>
        <begin position="42"/>
        <end position="51"/>
    </location>
</feature>
<keyword evidence="2" id="KW-0812">Transmembrane</keyword>
<feature type="compositionally biased region" description="Basic and acidic residues" evidence="1">
    <location>
        <begin position="19"/>
        <end position="34"/>
    </location>
</feature>
<feature type="transmembrane region" description="Helical" evidence="2">
    <location>
        <begin position="63"/>
        <end position="86"/>
    </location>
</feature>
<keyword evidence="4" id="KW-1185">Reference proteome</keyword>
<proteinExistence type="predicted"/>
<organism evidence="3 4">
    <name type="scientific">Rhodomicrobium vannielii (strain ATCC 17100 / DSM 162 / LMG 4299 / NCIMB 10020 / ATH 3.1.1)</name>
    <dbReference type="NCBI Taxonomy" id="648757"/>
    <lineage>
        <taxon>Bacteria</taxon>
        <taxon>Pseudomonadati</taxon>
        <taxon>Pseudomonadota</taxon>
        <taxon>Alphaproteobacteria</taxon>
        <taxon>Hyphomicrobiales</taxon>
        <taxon>Hyphomicrobiaceae</taxon>
        <taxon>Rhodomicrobium</taxon>
    </lineage>
</organism>
<evidence type="ECO:0000313" key="4">
    <source>
        <dbReference type="Proteomes" id="UP000001399"/>
    </source>
</evidence>
<feature type="region of interest" description="Disordered" evidence="1">
    <location>
        <begin position="1"/>
        <end position="51"/>
    </location>
</feature>